<keyword evidence="2 5" id="KW-0812">Transmembrane</keyword>
<dbReference type="KEGG" id="hazt:108665856"/>
<dbReference type="PROSITE" id="PS51257">
    <property type="entry name" value="PROKAR_LIPOPROTEIN"/>
    <property type="match status" value="1"/>
</dbReference>
<evidence type="ECO:0000256" key="1">
    <source>
        <dbReference type="ARBA" id="ARBA00004370"/>
    </source>
</evidence>
<gene>
    <name evidence="8" type="primary">LOC108665856</name>
</gene>
<keyword evidence="7" id="KW-1185">Reference proteome</keyword>
<evidence type="ECO:0000256" key="4">
    <source>
        <dbReference type="ARBA" id="ARBA00023136"/>
    </source>
</evidence>
<evidence type="ECO:0000259" key="6">
    <source>
        <dbReference type="Pfam" id="PF14940"/>
    </source>
</evidence>
<proteinExistence type="predicted"/>
<organism evidence="7 8">
    <name type="scientific">Hyalella azteca</name>
    <name type="common">Amphipod</name>
    <dbReference type="NCBI Taxonomy" id="294128"/>
    <lineage>
        <taxon>Eukaryota</taxon>
        <taxon>Metazoa</taxon>
        <taxon>Ecdysozoa</taxon>
        <taxon>Arthropoda</taxon>
        <taxon>Crustacea</taxon>
        <taxon>Multicrustacea</taxon>
        <taxon>Malacostraca</taxon>
        <taxon>Eumalacostraca</taxon>
        <taxon>Peracarida</taxon>
        <taxon>Amphipoda</taxon>
        <taxon>Senticaudata</taxon>
        <taxon>Talitrida</taxon>
        <taxon>Talitroidea</taxon>
        <taxon>Hyalellidae</taxon>
        <taxon>Hyalella</taxon>
    </lineage>
</organism>
<reference evidence="8" key="1">
    <citation type="submission" date="2025-08" db="UniProtKB">
        <authorList>
            <consortium name="RefSeq"/>
        </authorList>
    </citation>
    <scope>IDENTIFICATION</scope>
    <source>
        <tissue evidence="8">Whole organism</tissue>
    </source>
</reference>
<dbReference type="OMA" id="XREAHEE"/>
<name>A0A8B7N2S3_HYAAZ</name>
<dbReference type="Proteomes" id="UP000694843">
    <property type="component" value="Unplaced"/>
</dbReference>
<dbReference type="PANTHER" id="PTHR16002:SF4">
    <property type="entry name" value="TMEM248_TMEM219 DOMAIN-CONTAINING PROTEIN"/>
    <property type="match status" value="1"/>
</dbReference>
<dbReference type="InterPro" id="IPR039587">
    <property type="entry name" value="TMEM248/TMEM219_dom"/>
</dbReference>
<feature type="domain" description="TMEM248/TMEM219" evidence="6">
    <location>
        <begin position="13"/>
        <end position="201"/>
    </location>
</feature>
<dbReference type="GO" id="GO:0016020">
    <property type="term" value="C:membrane"/>
    <property type="evidence" value="ECO:0007669"/>
    <property type="project" value="UniProtKB-SubCell"/>
</dbReference>
<evidence type="ECO:0000256" key="2">
    <source>
        <dbReference type="ARBA" id="ARBA00022692"/>
    </source>
</evidence>
<accession>A0A8B7N2S3</accession>
<protein>
    <submittedName>
        <fullName evidence="8">Transmembrane protein 248</fullName>
    </submittedName>
</protein>
<evidence type="ECO:0000313" key="7">
    <source>
        <dbReference type="Proteomes" id="UP000694843"/>
    </source>
</evidence>
<evidence type="ECO:0000256" key="3">
    <source>
        <dbReference type="ARBA" id="ARBA00022989"/>
    </source>
</evidence>
<feature type="transmembrane region" description="Helical" evidence="5">
    <location>
        <begin position="16"/>
        <end position="37"/>
    </location>
</feature>
<dbReference type="InterPro" id="IPR039493">
    <property type="entry name" value="TMEM248/TMEM219"/>
</dbReference>
<dbReference type="OrthoDB" id="6329605at2759"/>
<dbReference type="AlphaFoldDB" id="A0A8B7N2S3"/>
<feature type="transmembrane region" description="Helical" evidence="5">
    <location>
        <begin position="248"/>
        <end position="268"/>
    </location>
</feature>
<keyword evidence="3 5" id="KW-1133">Transmembrane helix</keyword>
<dbReference type="RefSeq" id="XP_018008152.1">
    <property type="nucleotide sequence ID" value="XM_018152663.2"/>
</dbReference>
<keyword evidence="4 5" id="KW-0472">Membrane</keyword>
<dbReference type="PANTHER" id="PTHR16002">
    <property type="entry name" value="TRANSMEMBRANE PROTEIN 248-LIKE"/>
    <property type="match status" value="1"/>
</dbReference>
<dbReference type="Pfam" id="PF14940">
    <property type="entry name" value="TMEM219"/>
    <property type="match status" value="1"/>
</dbReference>
<comment type="subcellular location">
    <subcellularLocation>
        <location evidence="1">Membrane</location>
    </subcellularLocation>
</comment>
<dbReference type="GeneID" id="108665856"/>
<sequence>MGCNKLCDWWCMQPPLAVFLLTLVACAVTLVSISIYVDVHRDNLPDPNVRDWNTFFSSFSRVELCIPSIAANYSIAEADSVTEPLVQANISSVSALVTLSVEAVRPIESTPAVLDMLAHHTLYSNITEALLGIRVPLSRAADLMQIMIGLPESKSKKDSHKTKDSSSNKDIINVCITFTGPSRLLPNSIVTPESCSRENWPVRVVDALGVSGEPCAATDAVLPLLLQQQELLTPLLSQDDTVLIQLHIMYTTCALTVLILLLLCYAICRRAVHHARMPGHAAASSLEKVCLTE</sequence>
<evidence type="ECO:0000256" key="5">
    <source>
        <dbReference type="SAM" id="Phobius"/>
    </source>
</evidence>
<evidence type="ECO:0000313" key="8">
    <source>
        <dbReference type="RefSeq" id="XP_018008152.1"/>
    </source>
</evidence>